<dbReference type="AlphaFoldDB" id="A0A9D1S6U8"/>
<comment type="caution">
    <text evidence="3">The sequence shown here is derived from an EMBL/GenBank/DDBJ whole genome shotgun (WGS) entry which is preliminary data.</text>
</comment>
<name>A0A9D1S6U8_9FIRM</name>
<dbReference type="InterPro" id="IPR010982">
    <property type="entry name" value="Lambda_DNA-bd_dom_sf"/>
</dbReference>
<reference evidence="3" key="1">
    <citation type="submission" date="2020-10" db="EMBL/GenBank/DDBJ databases">
        <authorList>
            <person name="Gilroy R."/>
        </authorList>
    </citation>
    <scope>NUCLEOTIDE SEQUENCE</scope>
    <source>
        <strain evidence="3">ChiSjej4B22-9803</strain>
    </source>
</reference>
<proteinExistence type="predicted"/>
<evidence type="ECO:0000313" key="3">
    <source>
        <dbReference type="EMBL" id="HIU48638.1"/>
    </source>
</evidence>
<gene>
    <name evidence="3" type="ORF">IAB04_04690</name>
</gene>
<dbReference type="CDD" id="cd00093">
    <property type="entry name" value="HTH_XRE"/>
    <property type="match status" value="1"/>
</dbReference>
<evidence type="ECO:0000256" key="1">
    <source>
        <dbReference type="ARBA" id="ARBA00023125"/>
    </source>
</evidence>
<dbReference type="Pfam" id="PF01381">
    <property type="entry name" value="HTH_3"/>
    <property type="match status" value="1"/>
</dbReference>
<organism evidence="3 4">
    <name type="scientific">Candidatus Avimonoglobus intestinipullorum</name>
    <dbReference type="NCBI Taxonomy" id="2840699"/>
    <lineage>
        <taxon>Bacteria</taxon>
        <taxon>Bacillati</taxon>
        <taxon>Bacillota</taxon>
        <taxon>Clostridia</taxon>
        <taxon>Eubacteriales</taxon>
        <taxon>Candidatus Avimonoglobus</taxon>
    </lineage>
</organism>
<dbReference type="InterPro" id="IPR050807">
    <property type="entry name" value="TransReg_Diox_bact_type"/>
</dbReference>
<dbReference type="SMART" id="SM00530">
    <property type="entry name" value="HTH_XRE"/>
    <property type="match status" value="1"/>
</dbReference>
<sequence length="80" mass="9096">MLNDKEYEGRVLDIGLKIGYYRRKTTMTQQQLAEEVGVSKTFISELEAPNIVCCPSIKLLIKLEKALGVPAYKFLQTDED</sequence>
<dbReference type="EMBL" id="DVND01000123">
    <property type="protein sequence ID" value="HIU48638.1"/>
    <property type="molecule type" value="Genomic_DNA"/>
</dbReference>
<evidence type="ECO:0000259" key="2">
    <source>
        <dbReference type="PROSITE" id="PS50943"/>
    </source>
</evidence>
<dbReference type="Gene3D" id="1.10.260.40">
    <property type="entry name" value="lambda repressor-like DNA-binding domains"/>
    <property type="match status" value="1"/>
</dbReference>
<dbReference type="PANTHER" id="PTHR46797:SF1">
    <property type="entry name" value="METHYLPHOSPHONATE SYNTHASE"/>
    <property type="match status" value="1"/>
</dbReference>
<evidence type="ECO:0000313" key="4">
    <source>
        <dbReference type="Proteomes" id="UP000824111"/>
    </source>
</evidence>
<dbReference type="InterPro" id="IPR001387">
    <property type="entry name" value="Cro/C1-type_HTH"/>
</dbReference>
<protein>
    <submittedName>
        <fullName evidence="3">Helix-turn-helix transcriptional regulator</fullName>
    </submittedName>
</protein>
<feature type="domain" description="HTH cro/C1-type" evidence="2">
    <location>
        <begin position="18"/>
        <end position="74"/>
    </location>
</feature>
<dbReference type="PANTHER" id="PTHR46797">
    <property type="entry name" value="HTH-TYPE TRANSCRIPTIONAL REGULATOR"/>
    <property type="match status" value="1"/>
</dbReference>
<dbReference type="GO" id="GO:0003700">
    <property type="term" value="F:DNA-binding transcription factor activity"/>
    <property type="evidence" value="ECO:0007669"/>
    <property type="project" value="TreeGrafter"/>
</dbReference>
<keyword evidence="1" id="KW-0238">DNA-binding</keyword>
<accession>A0A9D1S6U8</accession>
<reference evidence="3" key="2">
    <citation type="journal article" date="2021" name="PeerJ">
        <title>Extensive microbial diversity within the chicken gut microbiome revealed by metagenomics and culture.</title>
        <authorList>
            <person name="Gilroy R."/>
            <person name="Ravi A."/>
            <person name="Getino M."/>
            <person name="Pursley I."/>
            <person name="Horton D.L."/>
            <person name="Alikhan N.F."/>
            <person name="Baker D."/>
            <person name="Gharbi K."/>
            <person name="Hall N."/>
            <person name="Watson M."/>
            <person name="Adriaenssens E.M."/>
            <person name="Foster-Nyarko E."/>
            <person name="Jarju S."/>
            <person name="Secka A."/>
            <person name="Antonio M."/>
            <person name="Oren A."/>
            <person name="Chaudhuri R.R."/>
            <person name="La Ragione R."/>
            <person name="Hildebrand F."/>
            <person name="Pallen M.J."/>
        </authorList>
    </citation>
    <scope>NUCLEOTIDE SEQUENCE</scope>
    <source>
        <strain evidence="3">ChiSjej4B22-9803</strain>
    </source>
</reference>
<dbReference type="GO" id="GO:0003677">
    <property type="term" value="F:DNA binding"/>
    <property type="evidence" value="ECO:0007669"/>
    <property type="project" value="UniProtKB-KW"/>
</dbReference>
<dbReference type="GO" id="GO:0005829">
    <property type="term" value="C:cytosol"/>
    <property type="evidence" value="ECO:0007669"/>
    <property type="project" value="TreeGrafter"/>
</dbReference>
<dbReference type="PROSITE" id="PS50943">
    <property type="entry name" value="HTH_CROC1"/>
    <property type="match status" value="1"/>
</dbReference>
<dbReference type="Proteomes" id="UP000824111">
    <property type="component" value="Unassembled WGS sequence"/>
</dbReference>
<dbReference type="SUPFAM" id="SSF47413">
    <property type="entry name" value="lambda repressor-like DNA-binding domains"/>
    <property type="match status" value="1"/>
</dbReference>